<sequence>MMEMKVVKFLKDRMIYIVFTLIILSSYAGVHHRDIFLSLKGTLPIALFMMLFQPMVFMDMRKAFTTRTEIKTKYLTAVTVFYVLLFPALTWLLIKFWLAVMPNTDPRLLAGIVLISLAPLPSSAPAFTNLAGGKFQLTLVGVVWTFILSLFVMPIYAKLLLHTLIKVPTRLLLKSLVLYIIVPLVAGQLTKYAVLRWKGKDALMKLKEPLVGLSLLGMYWMITVVFGINGKMIAEKPEVILVGALIMNAYFLVRAAIAYFTGKALGFPLEHIISLVYSTGSNMTLATAIAIGTFGSLAAVGTALGGPFSDMILMILFVRLFASLRARWAEKQEGNVTIEGSEA</sequence>
<dbReference type="Pfam" id="PF01758">
    <property type="entry name" value="SBF"/>
    <property type="match status" value="1"/>
</dbReference>
<evidence type="ECO:0000256" key="7">
    <source>
        <dbReference type="ARBA" id="ARBA00023136"/>
    </source>
</evidence>
<gene>
    <name evidence="9" type="ORF">X802_09915</name>
</gene>
<comment type="similarity">
    <text evidence="2">Belongs to the arsenical resistance-3 (ACR3) (TC 2.A.59) family.</text>
</comment>
<feature type="transmembrane region" description="Helical" evidence="8">
    <location>
        <begin position="12"/>
        <end position="29"/>
    </location>
</feature>
<protein>
    <submittedName>
        <fullName evidence="9">Sodium:proton symporter</fullName>
    </submittedName>
</protein>
<evidence type="ECO:0000256" key="5">
    <source>
        <dbReference type="ARBA" id="ARBA00022692"/>
    </source>
</evidence>
<evidence type="ECO:0000313" key="10">
    <source>
        <dbReference type="Proteomes" id="UP000062043"/>
    </source>
</evidence>
<evidence type="ECO:0000256" key="1">
    <source>
        <dbReference type="ARBA" id="ARBA00004651"/>
    </source>
</evidence>
<proteinExistence type="inferred from homology"/>
<evidence type="ECO:0000256" key="8">
    <source>
        <dbReference type="SAM" id="Phobius"/>
    </source>
</evidence>
<evidence type="ECO:0000256" key="6">
    <source>
        <dbReference type="ARBA" id="ARBA00022989"/>
    </source>
</evidence>
<dbReference type="EMBL" id="CP007140">
    <property type="protein sequence ID" value="AJC72427.1"/>
    <property type="molecule type" value="Genomic_DNA"/>
</dbReference>
<dbReference type="Gene3D" id="1.20.1530.20">
    <property type="match status" value="1"/>
</dbReference>
<keyword evidence="7 8" id="KW-0472">Membrane</keyword>
<dbReference type="InterPro" id="IPR004706">
    <property type="entry name" value="Arsenical-R_Acr3"/>
</dbReference>
<dbReference type="GO" id="GO:0005886">
    <property type="term" value="C:plasma membrane"/>
    <property type="evidence" value="ECO:0007669"/>
    <property type="project" value="UniProtKB-SubCell"/>
</dbReference>
<keyword evidence="5 8" id="KW-0812">Transmembrane</keyword>
<evidence type="ECO:0000256" key="3">
    <source>
        <dbReference type="ARBA" id="ARBA00022448"/>
    </source>
</evidence>
<keyword evidence="4" id="KW-1003">Cell membrane</keyword>
<feature type="transmembrane region" description="Helical" evidence="8">
    <location>
        <begin position="139"/>
        <end position="159"/>
    </location>
</feature>
<dbReference type="PANTHER" id="PTHR43057:SF1">
    <property type="entry name" value="ARSENICAL-RESISTANCE PROTEIN 3"/>
    <property type="match status" value="1"/>
</dbReference>
<feature type="transmembrane region" description="Helical" evidence="8">
    <location>
        <begin position="106"/>
        <end position="127"/>
    </location>
</feature>
<dbReference type="GO" id="GO:0015297">
    <property type="term" value="F:antiporter activity"/>
    <property type="evidence" value="ECO:0007669"/>
    <property type="project" value="InterPro"/>
</dbReference>
<keyword evidence="10" id="KW-1185">Reference proteome</keyword>
<feature type="transmembrane region" description="Helical" evidence="8">
    <location>
        <begin position="210"/>
        <end position="228"/>
    </location>
</feature>
<feature type="transmembrane region" description="Helical" evidence="8">
    <location>
        <begin position="272"/>
        <end position="291"/>
    </location>
</feature>
<dbReference type="PATRIC" id="fig|1432656.3.peg.1936"/>
<feature type="transmembrane region" description="Helical" evidence="8">
    <location>
        <begin position="240"/>
        <end position="260"/>
    </location>
</feature>
<reference evidence="9 10" key="1">
    <citation type="submission" date="2014-01" db="EMBL/GenBank/DDBJ databases">
        <title>Genome sequencing of Thermococcus guaymasensis.</title>
        <authorList>
            <person name="Zhang X."/>
            <person name="Alvare G."/>
            <person name="Fristensky B."/>
            <person name="Chen L."/>
            <person name="Suen T."/>
            <person name="Chen Q."/>
            <person name="Ma K."/>
        </authorList>
    </citation>
    <scope>NUCLEOTIDE SEQUENCE [LARGE SCALE GENOMIC DNA]</scope>
    <source>
        <strain evidence="9 10">DSM 11113</strain>
    </source>
</reference>
<feature type="transmembrane region" description="Helical" evidence="8">
    <location>
        <begin position="35"/>
        <end position="53"/>
    </location>
</feature>
<dbReference type="Proteomes" id="UP000062043">
    <property type="component" value="Chromosome"/>
</dbReference>
<dbReference type="InterPro" id="IPR038770">
    <property type="entry name" value="Na+/solute_symporter_sf"/>
</dbReference>
<dbReference type="KEGG" id="tgy:X802_09915"/>
<evidence type="ECO:0000313" key="9">
    <source>
        <dbReference type="EMBL" id="AJC72427.1"/>
    </source>
</evidence>
<evidence type="ECO:0000256" key="2">
    <source>
        <dbReference type="ARBA" id="ARBA00010110"/>
    </source>
</evidence>
<keyword evidence="6 8" id="KW-1133">Transmembrane helix</keyword>
<dbReference type="STRING" id="1432656.X802_09915"/>
<comment type="subcellular location">
    <subcellularLocation>
        <location evidence="1">Cell membrane</location>
        <topology evidence="1">Multi-pass membrane protein</topology>
    </subcellularLocation>
</comment>
<organism evidence="9 10">
    <name type="scientific">Thermococcus guaymasensis DSM 11113</name>
    <dbReference type="NCBI Taxonomy" id="1432656"/>
    <lineage>
        <taxon>Archaea</taxon>
        <taxon>Methanobacteriati</taxon>
        <taxon>Methanobacteriota</taxon>
        <taxon>Thermococci</taxon>
        <taxon>Thermococcales</taxon>
        <taxon>Thermococcaceae</taxon>
        <taxon>Thermococcus</taxon>
    </lineage>
</organism>
<dbReference type="PANTHER" id="PTHR43057">
    <property type="entry name" value="ARSENITE EFFLUX TRANSPORTER"/>
    <property type="match status" value="1"/>
</dbReference>
<name>A0A0X1KMD9_9EURY</name>
<dbReference type="GO" id="GO:0015105">
    <property type="term" value="F:arsenite transmembrane transporter activity"/>
    <property type="evidence" value="ECO:0007669"/>
    <property type="project" value="TreeGrafter"/>
</dbReference>
<feature type="transmembrane region" description="Helical" evidence="8">
    <location>
        <begin position="74"/>
        <end position="94"/>
    </location>
</feature>
<feature type="transmembrane region" description="Helical" evidence="8">
    <location>
        <begin position="297"/>
        <end position="322"/>
    </location>
</feature>
<keyword evidence="3" id="KW-0813">Transport</keyword>
<dbReference type="GO" id="GO:0015104">
    <property type="term" value="F:antimonite transmembrane transporter activity"/>
    <property type="evidence" value="ECO:0007669"/>
    <property type="project" value="TreeGrafter"/>
</dbReference>
<evidence type="ECO:0000256" key="4">
    <source>
        <dbReference type="ARBA" id="ARBA00022475"/>
    </source>
</evidence>
<dbReference type="InterPro" id="IPR002657">
    <property type="entry name" value="BilAc:Na_symport/Acr3"/>
</dbReference>
<dbReference type="AlphaFoldDB" id="A0A0X1KMD9"/>
<accession>A0A0X1KMD9</accession>
<dbReference type="OrthoDB" id="103532at2157"/>
<feature type="transmembrane region" description="Helical" evidence="8">
    <location>
        <begin position="171"/>
        <end position="189"/>
    </location>
</feature>